<accession>A0ACA9MZW5</accession>
<keyword evidence="2" id="KW-1185">Reference proteome</keyword>
<reference evidence="1" key="1">
    <citation type="submission" date="2021-06" db="EMBL/GenBank/DDBJ databases">
        <authorList>
            <person name="Kallberg Y."/>
            <person name="Tangrot J."/>
            <person name="Rosling A."/>
        </authorList>
    </citation>
    <scope>NUCLEOTIDE SEQUENCE</scope>
    <source>
        <strain evidence="1">CL356</strain>
    </source>
</reference>
<proteinExistence type="predicted"/>
<evidence type="ECO:0000313" key="1">
    <source>
        <dbReference type="EMBL" id="CAG8622633.1"/>
    </source>
</evidence>
<gene>
    <name evidence="1" type="ORF">ACOLOM_LOCUS7384</name>
</gene>
<organism evidence="1 2">
    <name type="scientific">Acaulospora colombiana</name>
    <dbReference type="NCBI Taxonomy" id="27376"/>
    <lineage>
        <taxon>Eukaryota</taxon>
        <taxon>Fungi</taxon>
        <taxon>Fungi incertae sedis</taxon>
        <taxon>Mucoromycota</taxon>
        <taxon>Glomeromycotina</taxon>
        <taxon>Glomeromycetes</taxon>
        <taxon>Diversisporales</taxon>
        <taxon>Acaulosporaceae</taxon>
        <taxon>Acaulospora</taxon>
    </lineage>
</organism>
<protein>
    <submittedName>
        <fullName evidence="1">11209_t:CDS:1</fullName>
    </submittedName>
</protein>
<evidence type="ECO:0000313" key="2">
    <source>
        <dbReference type="Proteomes" id="UP000789525"/>
    </source>
</evidence>
<comment type="caution">
    <text evidence="1">The sequence shown here is derived from an EMBL/GenBank/DDBJ whole genome shotgun (WGS) entry which is preliminary data.</text>
</comment>
<dbReference type="Proteomes" id="UP000789525">
    <property type="component" value="Unassembled WGS sequence"/>
</dbReference>
<dbReference type="EMBL" id="CAJVPT010016930">
    <property type="protein sequence ID" value="CAG8622633.1"/>
    <property type="molecule type" value="Genomic_DNA"/>
</dbReference>
<sequence>MGASAWVDRDNEDSTRSVGFVPLFSPYLVIDCTFPIWQAKQQATDKHSLF</sequence>
<name>A0ACA9MZW5_9GLOM</name>